<dbReference type="RefSeq" id="WP_254021537.1">
    <property type="nucleotide sequence ID" value="NZ_CAKXZT010000163.1"/>
</dbReference>
<gene>
    <name evidence="1" type="ORF">MES5069_650058</name>
</gene>
<evidence type="ECO:0000313" key="1">
    <source>
        <dbReference type="EMBL" id="CAH2408118.1"/>
    </source>
</evidence>
<evidence type="ECO:0008006" key="3">
    <source>
        <dbReference type="Google" id="ProtNLM"/>
    </source>
</evidence>
<dbReference type="Gene3D" id="3.90.180.10">
    <property type="entry name" value="Medium-chain alcohol dehydrogenases, catalytic domain"/>
    <property type="match status" value="1"/>
</dbReference>
<protein>
    <recommendedName>
        <fullName evidence="3">Zinc-binding dehydrogenase</fullName>
    </recommendedName>
</protein>
<keyword evidence="2" id="KW-1185">Reference proteome</keyword>
<comment type="caution">
    <text evidence="1">The sequence shown here is derived from an EMBL/GenBank/DDBJ whole genome shotgun (WGS) entry which is preliminary data.</text>
</comment>
<reference evidence="1 2" key="1">
    <citation type="submission" date="2022-03" db="EMBL/GenBank/DDBJ databases">
        <authorList>
            <person name="Brunel B."/>
        </authorList>
    </citation>
    <scope>NUCLEOTIDE SEQUENCE [LARGE SCALE GENOMIC DNA]</scope>
    <source>
        <strain evidence="1">STM5069sample</strain>
    </source>
</reference>
<accession>A0ABM9EFJ2</accession>
<dbReference type="Gene3D" id="3.40.50.720">
    <property type="entry name" value="NAD(P)-binding Rossmann-like Domain"/>
    <property type="match status" value="1"/>
</dbReference>
<sequence>MTGVIHGGARLDPFQWLVKGITVQATLAYPKTLWPRVLAMIASGKFPVEKLIDATIKADEIIEKGFLRLLDPDSSAMKILVRS</sequence>
<name>A0ABM9EFJ2_9HYPH</name>
<proteinExistence type="predicted"/>
<dbReference type="Proteomes" id="UP001153050">
    <property type="component" value="Unassembled WGS sequence"/>
</dbReference>
<organism evidence="1 2">
    <name type="scientific">Mesorhizobium escarrei</name>
    <dbReference type="NCBI Taxonomy" id="666018"/>
    <lineage>
        <taxon>Bacteria</taxon>
        <taxon>Pseudomonadati</taxon>
        <taxon>Pseudomonadota</taxon>
        <taxon>Alphaproteobacteria</taxon>
        <taxon>Hyphomicrobiales</taxon>
        <taxon>Phyllobacteriaceae</taxon>
        <taxon>Mesorhizobium</taxon>
    </lineage>
</organism>
<dbReference type="EMBL" id="CAKXZT010000163">
    <property type="protein sequence ID" value="CAH2408118.1"/>
    <property type="molecule type" value="Genomic_DNA"/>
</dbReference>
<evidence type="ECO:0000313" key="2">
    <source>
        <dbReference type="Proteomes" id="UP001153050"/>
    </source>
</evidence>